<sequence length="200" mass="23014">MLNGFFTKKLITSVIGIAGLAGGGGIGLTSLLMGGKNFLPEQVDTRNPSSVIPNKVNERLTMEEVDYEGAKTKNILVAEYIFVDKNSSTEDKKQICEYWVSAPSSWAVKKEIPEEKCKKLVEEFIRKEDDRNKSYKWISVKQQYLQNVFSSYFSFYKKNNNDLQSYLLQDQWSFDDGWSCKLTTEEQLEKINCSRLESRK</sequence>
<dbReference type="STRING" id="768700.MSU_0207"/>
<dbReference type="EMBL" id="CP002525">
    <property type="protein sequence ID" value="ADX97751.1"/>
    <property type="molecule type" value="Genomic_DNA"/>
</dbReference>
<keyword evidence="1" id="KW-0812">Transmembrane</keyword>
<keyword evidence="3" id="KW-1185">Reference proteome</keyword>
<name>F0QQI1_MYCSL</name>
<dbReference type="HOGENOM" id="CLU_1370889_0_0_14"/>
<dbReference type="RefSeq" id="WP_013609699.1">
    <property type="nucleotide sequence ID" value="NC_015155.1"/>
</dbReference>
<dbReference type="KEGG" id="mss:MSU_0207"/>
<dbReference type="AlphaFoldDB" id="F0QQI1"/>
<reference evidence="2 3" key="1">
    <citation type="journal article" date="2011" name="J. Bacteriol.">
        <title>Complete genome sequences of two hemotropic Mycoplasmas, Mycoplasma haemofelis strain Ohio2 and Mycoplasma suis strain Illinois.</title>
        <authorList>
            <person name="Messick J.B."/>
            <person name="Santos A.P."/>
            <person name="Guimaraes A.M."/>
        </authorList>
    </citation>
    <scope>NUCLEOTIDE SEQUENCE [LARGE SCALE GENOMIC DNA]</scope>
    <source>
        <strain evidence="2 3">Illinois</strain>
    </source>
</reference>
<dbReference type="Proteomes" id="UP000007484">
    <property type="component" value="Chromosome"/>
</dbReference>
<evidence type="ECO:0000313" key="2">
    <source>
        <dbReference type="EMBL" id="ADX97751.1"/>
    </source>
</evidence>
<keyword evidence="1" id="KW-0472">Membrane</keyword>
<evidence type="ECO:0000256" key="1">
    <source>
        <dbReference type="SAM" id="Phobius"/>
    </source>
</evidence>
<keyword evidence="1" id="KW-1133">Transmembrane helix</keyword>
<feature type="transmembrane region" description="Helical" evidence="1">
    <location>
        <begin position="12"/>
        <end position="33"/>
    </location>
</feature>
<protein>
    <submittedName>
        <fullName evidence="2">Uncharacterized protein</fullName>
    </submittedName>
</protein>
<accession>F0QQI1</accession>
<organism evidence="2 3">
    <name type="scientific">Mycoplasma suis (strain Illinois)</name>
    <dbReference type="NCBI Taxonomy" id="768700"/>
    <lineage>
        <taxon>Bacteria</taxon>
        <taxon>Bacillati</taxon>
        <taxon>Mycoplasmatota</taxon>
        <taxon>Mollicutes</taxon>
        <taxon>Mycoplasmataceae</taxon>
        <taxon>Mycoplasma</taxon>
    </lineage>
</organism>
<gene>
    <name evidence="2" type="ordered locus">MSU_0207</name>
</gene>
<evidence type="ECO:0000313" key="3">
    <source>
        <dbReference type="Proteomes" id="UP000007484"/>
    </source>
</evidence>
<proteinExistence type="predicted"/>